<dbReference type="NCBIfam" id="TIGR03542">
    <property type="entry name" value="DAPAT_plant"/>
    <property type="match status" value="1"/>
</dbReference>
<keyword evidence="6 11" id="KW-0808">Transferase</keyword>
<accession>A0AAE9ZRY4</accession>
<evidence type="ECO:0000256" key="1">
    <source>
        <dbReference type="ARBA" id="ARBA00001933"/>
    </source>
</evidence>
<dbReference type="Gene3D" id="3.90.1150.10">
    <property type="entry name" value="Aspartate Aminotransferase, domain 1"/>
    <property type="match status" value="1"/>
</dbReference>
<evidence type="ECO:0000313" key="11">
    <source>
        <dbReference type="EMBL" id="WED64140.1"/>
    </source>
</evidence>
<evidence type="ECO:0000256" key="7">
    <source>
        <dbReference type="ARBA" id="ARBA00022898"/>
    </source>
</evidence>
<dbReference type="CDD" id="cd00609">
    <property type="entry name" value="AAT_like"/>
    <property type="match status" value="1"/>
</dbReference>
<keyword evidence="5 11" id="KW-0032">Aminotransferase</keyword>
<feature type="domain" description="Aminotransferase class I/classII large" evidence="10">
    <location>
        <begin position="35"/>
        <end position="403"/>
    </location>
</feature>
<dbReference type="EMBL" id="CP119075">
    <property type="protein sequence ID" value="WED64140.1"/>
    <property type="molecule type" value="Genomic_DNA"/>
</dbReference>
<dbReference type="InterPro" id="IPR019942">
    <property type="entry name" value="DapL/ALD1"/>
</dbReference>
<evidence type="ECO:0000256" key="6">
    <source>
        <dbReference type="ARBA" id="ARBA00022679"/>
    </source>
</evidence>
<dbReference type="HAMAP" id="MF_01642">
    <property type="entry name" value="DapL_aminotrans_1"/>
    <property type="match status" value="1"/>
</dbReference>
<dbReference type="GO" id="GO:0030170">
    <property type="term" value="F:pyridoxal phosphate binding"/>
    <property type="evidence" value="ECO:0007669"/>
    <property type="project" value="UniProtKB-UniRule"/>
</dbReference>
<name>A0AAE9ZRY4_9BACT</name>
<keyword evidence="12" id="KW-1185">Reference proteome</keyword>
<evidence type="ECO:0000256" key="4">
    <source>
        <dbReference type="ARBA" id="ARBA00018052"/>
    </source>
</evidence>
<dbReference type="Pfam" id="PF00155">
    <property type="entry name" value="Aminotran_1_2"/>
    <property type="match status" value="1"/>
</dbReference>
<dbReference type="FunFam" id="3.40.640.10:FF:000099">
    <property type="entry name" value="LL-diaminopimelate aminotransferase, chloroplastic"/>
    <property type="match status" value="1"/>
</dbReference>
<evidence type="ECO:0000256" key="9">
    <source>
        <dbReference type="NCBIfam" id="TIGR03542"/>
    </source>
</evidence>
<dbReference type="InterPro" id="IPR015421">
    <property type="entry name" value="PyrdxlP-dep_Trfase_major"/>
</dbReference>
<dbReference type="EC" id="2.6.1.83" evidence="3 9"/>
<dbReference type="Gene3D" id="3.40.640.10">
    <property type="entry name" value="Type I PLP-dependent aspartate aminotransferase-like (Major domain)"/>
    <property type="match status" value="1"/>
</dbReference>
<sequence length="408" mass="44562">MIRINENYLKLKASYLFADISKRVSAYVEANPDKPIIRLGIGDVTEPLPDVCVKALHQGADELSKRESFKGYGPEQGYKFLREAIAAGDYASRDCAITADEIFVSDGAKCDSANIQEIFAEDGLKLAIPDPVYPVYIDTNVMAGRTGPNVDQRYQGVTYLDCTPENNYVPAIPTEPTDLIYLCFPNNPTGAVATREQLAAWVAYAKANQSIILFDAAYVAFIRDESIPRSIYEIPGADEVAIEFRSFSKTAGFTGTRCAYTVVPKKLQAFDSTGQAHSVHALWNRRQATKFNGVSYPVQLAAAAIYSAEGQAQVKEKTDFYLENAALIRTAMTDLGFSCVGGDNAPYIWINTGRDSWEFFDLLLNKAGVVCTPGAGFGTCGEGHVRISAFNSRANVEKALKRIAEALA</sequence>
<reference evidence="11" key="1">
    <citation type="submission" date="2023-03" db="EMBL/GenBank/DDBJ databases">
        <title>Lomoglobus Profundus gen. nov., sp. nov., a novel member of the phylum Verrucomicrobia, isolated from deep-marine sediment of South China Sea.</title>
        <authorList>
            <person name="Ahmad T."/>
            <person name="Ishaq S.E."/>
            <person name="Wang F."/>
        </authorList>
    </citation>
    <scope>NUCLEOTIDE SEQUENCE</scope>
    <source>
        <strain evidence="11">LMO-M01</strain>
    </source>
</reference>
<dbReference type="KEGG" id="slom:PXH66_17520"/>
<proteinExistence type="inferred from homology"/>
<comment type="cofactor">
    <cofactor evidence="1">
        <name>pyridoxal 5'-phosphate</name>
        <dbReference type="ChEBI" id="CHEBI:597326"/>
    </cofactor>
</comment>
<evidence type="ECO:0000259" key="10">
    <source>
        <dbReference type="Pfam" id="PF00155"/>
    </source>
</evidence>
<comment type="pathway">
    <text evidence="2">Amino-acid biosynthesis; L-lysine biosynthesis via DAP pathway; LL-2,6-diaminopimelate from (S)-tetrahydrodipicolinate (aminotransferase route): step 1/1.</text>
</comment>
<evidence type="ECO:0000256" key="2">
    <source>
        <dbReference type="ARBA" id="ARBA00004982"/>
    </source>
</evidence>
<dbReference type="InterPro" id="IPR015424">
    <property type="entry name" value="PyrdxlP-dep_Trfase"/>
</dbReference>
<gene>
    <name evidence="11" type="ORF">PXH66_17520</name>
</gene>
<evidence type="ECO:0000313" key="12">
    <source>
        <dbReference type="Proteomes" id="UP001218638"/>
    </source>
</evidence>
<comment type="catalytic activity">
    <reaction evidence="8">
        <text>(2S,6S)-2,6-diaminopimelate + 2-oxoglutarate = (S)-2,3,4,5-tetrahydrodipicolinate + L-glutamate + H2O + H(+)</text>
        <dbReference type="Rhea" id="RHEA:23988"/>
        <dbReference type="ChEBI" id="CHEBI:15377"/>
        <dbReference type="ChEBI" id="CHEBI:15378"/>
        <dbReference type="ChEBI" id="CHEBI:16810"/>
        <dbReference type="ChEBI" id="CHEBI:16845"/>
        <dbReference type="ChEBI" id="CHEBI:29985"/>
        <dbReference type="ChEBI" id="CHEBI:57609"/>
        <dbReference type="EC" id="2.6.1.83"/>
    </reaction>
</comment>
<evidence type="ECO:0000256" key="8">
    <source>
        <dbReference type="ARBA" id="ARBA00051934"/>
    </source>
</evidence>
<keyword evidence="7" id="KW-0663">Pyridoxal phosphate</keyword>
<evidence type="ECO:0000256" key="5">
    <source>
        <dbReference type="ARBA" id="ARBA00022576"/>
    </source>
</evidence>
<dbReference type="PANTHER" id="PTHR43144">
    <property type="entry name" value="AMINOTRANSFERASE"/>
    <property type="match status" value="1"/>
</dbReference>
<organism evidence="11 12">
    <name type="scientific">Synoicihabitans lomoniglobus</name>
    <dbReference type="NCBI Taxonomy" id="2909285"/>
    <lineage>
        <taxon>Bacteria</taxon>
        <taxon>Pseudomonadati</taxon>
        <taxon>Verrucomicrobiota</taxon>
        <taxon>Opitutia</taxon>
        <taxon>Opitutales</taxon>
        <taxon>Opitutaceae</taxon>
        <taxon>Synoicihabitans</taxon>
    </lineage>
</organism>
<evidence type="ECO:0000256" key="3">
    <source>
        <dbReference type="ARBA" id="ARBA00013138"/>
    </source>
</evidence>
<protein>
    <recommendedName>
        <fullName evidence="4 9">LL-diaminopimelate aminotransferase</fullName>
        <ecNumber evidence="3 9">2.6.1.83</ecNumber>
    </recommendedName>
</protein>
<dbReference type="RefSeq" id="WP_330928045.1">
    <property type="nucleotide sequence ID" value="NZ_CP119075.1"/>
</dbReference>
<dbReference type="InterPro" id="IPR004839">
    <property type="entry name" value="Aminotransferase_I/II_large"/>
</dbReference>
<dbReference type="Proteomes" id="UP001218638">
    <property type="component" value="Chromosome"/>
</dbReference>
<dbReference type="InterPro" id="IPR015422">
    <property type="entry name" value="PyrdxlP-dep_Trfase_small"/>
</dbReference>
<dbReference type="AlphaFoldDB" id="A0AAE9ZRY4"/>
<dbReference type="GO" id="GO:0010285">
    <property type="term" value="F:L,L-diaminopimelate aminotransferase activity"/>
    <property type="evidence" value="ECO:0007669"/>
    <property type="project" value="UniProtKB-EC"/>
</dbReference>
<dbReference type="SUPFAM" id="SSF53383">
    <property type="entry name" value="PLP-dependent transferases"/>
    <property type="match status" value="1"/>
</dbReference>